<dbReference type="AlphaFoldDB" id="A0A6M3LM48"/>
<protein>
    <submittedName>
        <fullName evidence="1">Uncharacterized protein</fullName>
    </submittedName>
</protein>
<dbReference type="EMBL" id="MT143330">
    <property type="protein sequence ID" value="QJA95633.1"/>
    <property type="molecule type" value="Genomic_DNA"/>
</dbReference>
<sequence length="76" mass="8950">MNKQDGMKTEDYYSDLEQAQKILIEKIGENRYEEIEIELDGQWNGIVNDALNDTWHEGDTLEEWVSATMEQIKGWI</sequence>
<accession>A0A6M3LM48</accession>
<gene>
    <name evidence="1" type="ORF">MM415B05266_0013</name>
</gene>
<evidence type="ECO:0000313" key="1">
    <source>
        <dbReference type="EMBL" id="QJA95633.1"/>
    </source>
</evidence>
<organism evidence="1">
    <name type="scientific">viral metagenome</name>
    <dbReference type="NCBI Taxonomy" id="1070528"/>
    <lineage>
        <taxon>unclassified sequences</taxon>
        <taxon>metagenomes</taxon>
        <taxon>organismal metagenomes</taxon>
    </lineage>
</organism>
<name>A0A6M3LM48_9ZZZZ</name>
<reference evidence="1" key="1">
    <citation type="submission" date="2020-03" db="EMBL/GenBank/DDBJ databases">
        <title>The deep terrestrial virosphere.</title>
        <authorList>
            <person name="Holmfeldt K."/>
            <person name="Nilsson E."/>
            <person name="Simone D."/>
            <person name="Lopez-Fernandez M."/>
            <person name="Wu X."/>
            <person name="de Brujin I."/>
            <person name="Lundin D."/>
            <person name="Andersson A."/>
            <person name="Bertilsson S."/>
            <person name="Dopson M."/>
        </authorList>
    </citation>
    <scope>NUCLEOTIDE SEQUENCE</scope>
    <source>
        <strain evidence="1">MM415B05266</strain>
    </source>
</reference>
<proteinExistence type="predicted"/>